<sequence length="71" mass="8559">MPKWSPPINHLSYADDTILFCSGQPKSMRMMMRVLRKYETMSRQMINIEKSIFYLYEKVPTVICNRIRRIT</sequence>
<dbReference type="Proteomes" id="UP001311915">
    <property type="component" value="Unassembled WGS sequence"/>
</dbReference>
<name>A0AAV9KH22_9SOLN</name>
<keyword evidence="2" id="KW-1185">Reference proteome</keyword>
<evidence type="ECO:0000313" key="1">
    <source>
        <dbReference type="EMBL" id="KAK4712748.1"/>
    </source>
</evidence>
<accession>A0AAV9KH22</accession>
<proteinExistence type="predicted"/>
<evidence type="ECO:0000313" key="2">
    <source>
        <dbReference type="Proteomes" id="UP001311915"/>
    </source>
</evidence>
<reference evidence="1 2" key="1">
    <citation type="submission" date="2023-10" db="EMBL/GenBank/DDBJ databases">
        <title>Genome-Wide Identification Analysis in wild type Solanum Pinnatisectum Reveals Some Genes Defensing Phytophthora Infestans.</title>
        <authorList>
            <person name="Sun C."/>
        </authorList>
    </citation>
    <scope>NUCLEOTIDE SEQUENCE [LARGE SCALE GENOMIC DNA]</scope>
    <source>
        <strain evidence="1">LQN</strain>
        <tissue evidence="1">Leaf</tissue>
    </source>
</reference>
<evidence type="ECO:0008006" key="3">
    <source>
        <dbReference type="Google" id="ProtNLM"/>
    </source>
</evidence>
<protein>
    <recommendedName>
        <fullName evidence="3">Reverse transcriptase domain-containing protein</fullName>
    </recommendedName>
</protein>
<dbReference type="EMBL" id="JAWPEI010000011">
    <property type="protein sequence ID" value="KAK4712748.1"/>
    <property type="molecule type" value="Genomic_DNA"/>
</dbReference>
<gene>
    <name evidence="1" type="ORF">R3W88_007261</name>
</gene>
<organism evidence="1 2">
    <name type="scientific">Solanum pinnatisectum</name>
    <name type="common">tansyleaf nightshade</name>
    <dbReference type="NCBI Taxonomy" id="50273"/>
    <lineage>
        <taxon>Eukaryota</taxon>
        <taxon>Viridiplantae</taxon>
        <taxon>Streptophyta</taxon>
        <taxon>Embryophyta</taxon>
        <taxon>Tracheophyta</taxon>
        <taxon>Spermatophyta</taxon>
        <taxon>Magnoliopsida</taxon>
        <taxon>eudicotyledons</taxon>
        <taxon>Gunneridae</taxon>
        <taxon>Pentapetalae</taxon>
        <taxon>asterids</taxon>
        <taxon>lamiids</taxon>
        <taxon>Solanales</taxon>
        <taxon>Solanaceae</taxon>
        <taxon>Solanoideae</taxon>
        <taxon>Solaneae</taxon>
        <taxon>Solanum</taxon>
    </lineage>
</organism>
<comment type="caution">
    <text evidence="1">The sequence shown here is derived from an EMBL/GenBank/DDBJ whole genome shotgun (WGS) entry which is preliminary data.</text>
</comment>
<dbReference type="AlphaFoldDB" id="A0AAV9KH22"/>